<evidence type="ECO:0000313" key="1">
    <source>
        <dbReference type="EMBL" id="SFD28830.1"/>
    </source>
</evidence>
<dbReference type="EMBL" id="FOLO01000046">
    <property type="protein sequence ID" value="SFD28830.1"/>
    <property type="molecule type" value="Genomic_DNA"/>
</dbReference>
<dbReference type="InterPro" id="IPR012349">
    <property type="entry name" value="Split_barrel_FMN-bd"/>
</dbReference>
<dbReference type="AlphaFoldDB" id="A0A1I1REL1"/>
<proteinExistence type="predicted"/>
<dbReference type="SUPFAM" id="SSF50475">
    <property type="entry name" value="FMN-binding split barrel"/>
    <property type="match status" value="1"/>
</dbReference>
<accession>A0A1I1REL1</accession>
<dbReference type="PANTHER" id="PTHR35802:SF1">
    <property type="entry name" value="PROTEASE SYNTHASE AND SPORULATION PROTEIN PAI 2"/>
    <property type="match status" value="1"/>
</dbReference>
<evidence type="ECO:0000313" key="2">
    <source>
        <dbReference type="Proteomes" id="UP000198862"/>
    </source>
</evidence>
<reference evidence="1 2" key="1">
    <citation type="submission" date="2016-10" db="EMBL/GenBank/DDBJ databases">
        <authorList>
            <person name="de Groot N.N."/>
        </authorList>
    </citation>
    <scope>NUCLEOTIDE SEQUENCE [LARGE SCALE GENOMIC DNA]</scope>
    <source>
        <strain evidence="1 2">DSM 6059</strain>
    </source>
</reference>
<dbReference type="Proteomes" id="UP000198862">
    <property type="component" value="Unassembled WGS sequence"/>
</dbReference>
<dbReference type="RefSeq" id="WP_091989043.1">
    <property type="nucleotide sequence ID" value="NZ_FOLO01000046.1"/>
</dbReference>
<sequence>MYPPKHYSTDSKNNKQLTKLIADYPLATLLIKDERELHISHIPFHYDENELFLIGHVSNHHPLSERLKNSQTVHVSLIFHGEDAYISPSYVSQNNKSKQSVPTWNYRKVHISGEAIEISNHNEKYQQMDLTSQLFEQGQDIPWLLKSAPSKAIKHMLNAITIFKVTINTCEGRFKLSQNKTNEIKMEISEQLKLSGKNKLAERMLE</sequence>
<dbReference type="OrthoDB" id="9794948at2"/>
<protein>
    <submittedName>
        <fullName evidence="1">Negative transcriptional regulator, PaiB family</fullName>
    </submittedName>
</protein>
<dbReference type="PANTHER" id="PTHR35802">
    <property type="entry name" value="PROTEASE SYNTHASE AND SPORULATION PROTEIN PAI 2"/>
    <property type="match status" value="1"/>
</dbReference>
<dbReference type="InterPro" id="IPR007396">
    <property type="entry name" value="TR_PAI2-type"/>
</dbReference>
<dbReference type="Pfam" id="PF04299">
    <property type="entry name" value="FMN_bind_2"/>
    <property type="match status" value="1"/>
</dbReference>
<dbReference type="Gene3D" id="2.30.110.10">
    <property type="entry name" value="Electron Transport, Fmn-binding Protein, Chain A"/>
    <property type="match status" value="1"/>
</dbReference>
<gene>
    <name evidence="1" type="ORF">SAMN02745724_04093</name>
</gene>
<keyword evidence="2" id="KW-1185">Reference proteome</keyword>
<dbReference type="STRING" id="1123010.SAMN02745724_04093"/>
<name>A0A1I1REL1_9GAMM</name>
<organism evidence="1 2">
    <name type="scientific">Pseudoalteromonas denitrificans DSM 6059</name>
    <dbReference type="NCBI Taxonomy" id="1123010"/>
    <lineage>
        <taxon>Bacteria</taxon>
        <taxon>Pseudomonadati</taxon>
        <taxon>Pseudomonadota</taxon>
        <taxon>Gammaproteobacteria</taxon>
        <taxon>Alteromonadales</taxon>
        <taxon>Pseudoalteromonadaceae</taxon>
        <taxon>Pseudoalteromonas</taxon>
    </lineage>
</organism>
<dbReference type="PIRSF" id="PIRSF010372">
    <property type="entry name" value="PaiB"/>
    <property type="match status" value="1"/>
</dbReference>